<organism evidence="10 11">
    <name type="scientific">Micrococcus lylae</name>
    <dbReference type="NCBI Taxonomy" id="1273"/>
    <lineage>
        <taxon>Bacteria</taxon>
        <taxon>Bacillati</taxon>
        <taxon>Actinomycetota</taxon>
        <taxon>Actinomycetes</taxon>
        <taxon>Micrococcales</taxon>
        <taxon>Micrococcaceae</taxon>
        <taxon>Micrococcus</taxon>
    </lineage>
</organism>
<dbReference type="Gene3D" id="2.30.130.10">
    <property type="entry name" value="PUA domain"/>
    <property type="match status" value="1"/>
</dbReference>
<dbReference type="InterPro" id="IPR011529">
    <property type="entry name" value="Glu_5kinase"/>
</dbReference>
<dbReference type="PIRSF" id="PIRSF000729">
    <property type="entry name" value="GK"/>
    <property type="match status" value="1"/>
</dbReference>
<dbReference type="InterPro" id="IPR015947">
    <property type="entry name" value="PUA-like_sf"/>
</dbReference>
<evidence type="ECO:0000256" key="1">
    <source>
        <dbReference type="ARBA" id="ARBA00022490"/>
    </source>
</evidence>
<evidence type="ECO:0000256" key="5">
    <source>
        <dbReference type="ARBA" id="ARBA00022741"/>
    </source>
</evidence>
<feature type="binding site" evidence="8">
    <location>
        <position position="82"/>
    </location>
    <ligand>
        <name>substrate</name>
    </ligand>
</feature>
<name>A0A1R4JB03_9MICC</name>
<keyword evidence="1 8" id="KW-0963">Cytoplasm</keyword>
<feature type="binding site" evidence="8">
    <location>
        <position position="43"/>
    </location>
    <ligand>
        <name>ATP</name>
        <dbReference type="ChEBI" id="CHEBI:30616"/>
    </ligand>
</feature>
<gene>
    <name evidence="8" type="primary">proB</name>
    <name evidence="10" type="ORF">FM125_07575</name>
</gene>
<dbReference type="EMBL" id="FUKP01000050">
    <property type="protein sequence ID" value="SJN29300.1"/>
    <property type="molecule type" value="Genomic_DNA"/>
</dbReference>
<dbReference type="RefSeq" id="WP_070638995.1">
    <property type="nucleotide sequence ID" value="NZ_CP126965.1"/>
</dbReference>
<feature type="binding site" evidence="8">
    <location>
        <begin position="201"/>
        <end position="202"/>
    </location>
    <ligand>
        <name>ATP</name>
        <dbReference type="ChEBI" id="CHEBI:30616"/>
    </ligand>
</feature>
<sequence>MADRKTVVYRYATPATGGAPGEPKTNPVTTRDTLQDARRVVIKIGSSSLTTDQGLNTEAIDALVDLIASLRERGTQVVLVSSGAVAAGFPQLGLARRPKDTATQQAAAAVGQGGLMAYYSQSFGRYDTTVAQVLLTAEELMRRGQYINAHRALARLLTLDVMPIVNENDAVATREIRFGDNDRLAALTANLVKADLLVLLSDVDALYTGHPSKPDSRRIDSVGSDEDLAGVDVATPGSAGVGTGGMVTKVDAAGIAATTGIPTLLTSAPKAAAAFAGEDVGTWFEVAGRRRSARAAWLGLTAEVRGRLVLDDGAVRAVIENGRSLLAAGITEFSGQFTSGDVVEIADSHGKVLARGMVQYSSSQLPRMLGRSTETLKEELGAGYDGVVVHADDRVKLAPSHSAYR</sequence>
<feature type="binding site" evidence="8">
    <location>
        <position position="169"/>
    </location>
    <ligand>
        <name>substrate</name>
    </ligand>
</feature>
<dbReference type="GO" id="GO:0005524">
    <property type="term" value="F:ATP binding"/>
    <property type="evidence" value="ECO:0007669"/>
    <property type="project" value="UniProtKB-KW"/>
</dbReference>
<dbReference type="EC" id="2.7.2.11" evidence="8"/>
<dbReference type="PRINTS" id="PR00474">
    <property type="entry name" value="GLU5KINASE"/>
</dbReference>
<dbReference type="GO" id="GO:0003723">
    <property type="term" value="F:RNA binding"/>
    <property type="evidence" value="ECO:0007669"/>
    <property type="project" value="InterPro"/>
</dbReference>
<evidence type="ECO:0000313" key="11">
    <source>
        <dbReference type="Proteomes" id="UP000196230"/>
    </source>
</evidence>
<feature type="domain" description="PUA" evidence="9">
    <location>
        <begin position="306"/>
        <end position="389"/>
    </location>
</feature>
<keyword evidence="5 8" id="KW-0547">Nucleotide-binding</keyword>
<evidence type="ECO:0000259" key="9">
    <source>
        <dbReference type="SMART" id="SM00359"/>
    </source>
</evidence>
<dbReference type="AlphaFoldDB" id="A0A1R4JB03"/>
<dbReference type="PANTHER" id="PTHR43654:SF1">
    <property type="entry name" value="ISOPENTENYL PHOSPHATE KINASE"/>
    <property type="match status" value="1"/>
</dbReference>
<dbReference type="PANTHER" id="PTHR43654">
    <property type="entry name" value="GLUTAMATE 5-KINASE"/>
    <property type="match status" value="1"/>
</dbReference>
<dbReference type="HAMAP" id="MF_00456">
    <property type="entry name" value="ProB"/>
    <property type="match status" value="1"/>
</dbReference>
<dbReference type="SUPFAM" id="SSF88697">
    <property type="entry name" value="PUA domain-like"/>
    <property type="match status" value="1"/>
</dbReference>
<dbReference type="InterPro" id="IPR001048">
    <property type="entry name" value="Asp/Glu/Uridylate_kinase"/>
</dbReference>
<dbReference type="UniPathway" id="UPA00098">
    <property type="reaction ID" value="UER00359"/>
</dbReference>
<evidence type="ECO:0000256" key="3">
    <source>
        <dbReference type="ARBA" id="ARBA00022650"/>
    </source>
</evidence>
<keyword evidence="7 8" id="KW-0067">ATP-binding</keyword>
<keyword evidence="3 8" id="KW-0641">Proline biosynthesis</keyword>
<dbReference type="Gene3D" id="3.40.1160.10">
    <property type="entry name" value="Acetylglutamate kinase-like"/>
    <property type="match status" value="1"/>
</dbReference>
<proteinExistence type="inferred from homology"/>
<accession>A0A1R4JB03</accession>
<comment type="pathway">
    <text evidence="8">Amino-acid biosynthesis; L-proline biosynthesis; L-glutamate 5-semialdehyde from L-glutamate: step 1/2.</text>
</comment>
<dbReference type="InterPro" id="IPR041739">
    <property type="entry name" value="G5K_ProB"/>
</dbReference>
<evidence type="ECO:0000256" key="6">
    <source>
        <dbReference type="ARBA" id="ARBA00022777"/>
    </source>
</evidence>
<dbReference type="PROSITE" id="PS00902">
    <property type="entry name" value="GLUTAMATE_5_KINASE"/>
    <property type="match status" value="1"/>
</dbReference>
<dbReference type="InterPro" id="IPR036974">
    <property type="entry name" value="PUA_sf"/>
</dbReference>
<evidence type="ECO:0000256" key="2">
    <source>
        <dbReference type="ARBA" id="ARBA00022605"/>
    </source>
</evidence>
<evidence type="ECO:0000256" key="7">
    <source>
        <dbReference type="ARBA" id="ARBA00022840"/>
    </source>
</evidence>
<keyword evidence="6 8" id="KW-0418">Kinase</keyword>
<dbReference type="NCBIfam" id="TIGR01027">
    <property type="entry name" value="proB"/>
    <property type="match status" value="1"/>
</dbReference>
<evidence type="ECO:0000256" key="4">
    <source>
        <dbReference type="ARBA" id="ARBA00022679"/>
    </source>
</evidence>
<dbReference type="PROSITE" id="PS50890">
    <property type="entry name" value="PUA"/>
    <property type="match status" value="1"/>
</dbReference>
<comment type="catalytic activity">
    <reaction evidence="8">
        <text>L-glutamate + ATP = L-glutamyl 5-phosphate + ADP</text>
        <dbReference type="Rhea" id="RHEA:14877"/>
        <dbReference type="ChEBI" id="CHEBI:29985"/>
        <dbReference type="ChEBI" id="CHEBI:30616"/>
        <dbReference type="ChEBI" id="CHEBI:58274"/>
        <dbReference type="ChEBI" id="CHEBI:456216"/>
        <dbReference type="EC" id="2.7.2.11"/>
    </reaction>
</comment>
<evidence type="ECO:0000313" key="10">
    <source>
        <dbReference type="EMBL" id="SJN29300.1"/>
    </source>
</evidence>
<dbReference type="InterPro" id="IPR005715">
    <property type="entry name" value="Glu_5kinase/COase_Synthase"/>
</dbReference>
<dbReference type="InterPro" id="IPR036393">
    <property type="entry name" value="AceGlu_kinase-like_sf"/>
</dbReference>
<dbReference type="GO" id="GO:0055129">
    <property type="term" value="P:L-proline biosynthetic process"/>
    <property type="evidence" value="ECO:0007669"/>
    <property type="project" value="UniProtKB-UniRule"/>
</dbReference>
<dbReference type="Pfam" id="PF01472">
    <property type="entry name" value="PUA"/>
    <property type="match status" value="1"/>
</dbReference>
<protein>
    <recommendedName>
        <fullName evidence="8">Glutamate 5-kinase</fullName>
        <ecNumber evidence="8">2.7.2.11</ecNumber>
    </recommendedName>
    <alternativeName>
        <fullName evidence="8">Gamma-glutamyl kinase</fullName>
        <shortName evidence="8">GK</shortName>
    </alternativeName>
</protein>
<comment type="subcellular location">
    <subcellularLocation>
        <location evidence="8">Cytoplasm</location>
    </subcellularLocation>
</comment>
<comment type="function">
    <text evidence="8">Catalyzes the transfer of a phosphate group to glutamate to form L-glutamate 5-phosphate.</text>
</comment>
<dbReference type="GO" id="GO:0004349">
    <property type="term" value="F:glutamate 5-kinase activity"/>
    <property type="evidence" value="ECO:0007669"/>
    <property type="project" value="UniProtKB-UniRule"/>
</dbReference>
<dbReference type="InterPro" id="IPR002478">
    <property type="entry name" value="PUA"/>
</dbReference>
<dbReference type="GO" id="GO:0005829">
    <property type="term" value="C:cytosol"/>
    <property type="evidence" value="ECO:0007669"/>
    <property type="project" value="TreeGrafter"/>
</dbReference>
<dbReference type="CDD" id="cd21157">
    <property type="entry name" value="PUA_G5K"/>
    <property type="match status" value="1"/>
</dbReference>
<evidence type="ECO:0000256" key="8">
    <source>
        <dbReference type="HAMAP-Rule" id="MF_00456"/>
    </source>
</evidence>
<dbReference type="InterPro" id="IPR019797">
    <property type="entry name" value="Glutamate_5-kinase_CS"/>
</dbReference>
<dbReference type="SUPFAM" id="SSF53633">
    <property type="entry name" value="Carbamate kinase-like"/>
    <property type="match status" value="1"/>
</dbReference>
<dbReference type="Pfam" id="PF00696">
    <property type="entry name" value="AA_kinase"/>
    <property type="match status" value="1"/>
</dbReference>
<feature type="binding site" evidence="8">
    <location>
        <position position="181"/>
    </location>
    <ligand>
        <name>substrate</name>
    </ligand>
</feature>
<feature type="binding site" evidence="8">
    <location>
        <begin position="243"/>
        <end position="249"/>
    </location>
    <ligand>
        <name>ATP</name>
        <dbReference type="ChEBI" id="CHEBI:30616"/>
    </ligand>
</feature>
<dbReference type="InterPro" id="IPR001057">
    <property type="entry name" value="Glu/AcGlu_kinase"/>
</dbReference>
<dbReference type="Proteomes" id="UP000196230">
    <property type="component" value="Unassembled WGS sequence"/>
</dbReference>
<dbReference type="CDD" id="cd04242">
    <property type="entry name" value="AAK_G5K_ProB"/>
    <property type="match status" value="1"/>
</dbReference>
<keyword evidence="4 8" id="KW-0808">Transferase</keyword>
<dbReference type="SMART" id="SM00359">
    <property type="entry name" value="PUA"/>
    <property type="match status" value="1"/>
</dbReference>
<dbReference type="FunFam" id="3.40.1160.10:FF:000018">
    <property type="entry name" value="Glutamate 5-kinase"/>
    <property type="match status" value="1"/>
</dbReference>
<comment type="similarity">
    <text evidence="8">Belongs to the glutamate 5-kinase family.</text>
</comment>
<reference evidence="10 11" key="1">
    <citation type="submission" date="2017-02" db="EMBL/GenBank/DDBJ databases">
        <authorList>
            <person name="Peterson S.W."/>
        </authorList>
    </citation>
    <scope>NUCLEOTIDE SEQUENCE [LARGE SCALE GENOMIC DNA]</scope>
    <source>
        <strain evidence="10 11">2B3F</strain>
    </source>
</reference>
<keyword evidence="2 8" id="KW-0028">Amino-acid biosynthesis</keyword>